<evidence type="ECO:0000313" key="1">
    <source>
        <dbReference type="EMBL" id="KAG0428620.1"/>
    </source>
</evidence>
<dbReference type="Proteomes" id="UP000805193">
    <property type="component" value="Unassembled WGS sequence"/>
</dbReference>
<accession>A0AC60Q6P0</accession>
<sequence>MAAHSDSVEVFDLGTLGSFRRPNPDLVAGCGERCGTAETIYENPLFPLTFPTFRKASTIAALENTLPTAPQNEKASSASGEPDTSRRVGRVAREDTSPSSPLSASDWSNAPQRFGKLSESLLACVALPSVAGRRASHRKRPLLAARTPQRTQTRSNANCAQDTPSIYPDEEHAGLCALCRMPMIAVNCHLHPRTTEQCIGSNSATNIRRQLQLRPALITPHTHTTDPLLAKRGYANCFVFSTGTRESADENWEGLEVGTSCFYPGFFSAASKADKFMSQTIRANGFVETVMFRICTAQTKSDASVSSSMFPPSAVYPLPPLITYATSKTCKDMGFSEWGGKACVLPPQKKTPLGKTNTGRRCPRDTKSKNKEREKRPESTSPGQGQPVAAPYGRVPWGNQKYDMTSQPGTSALASATVSSCYSQTSPNEDHTYVTQDTPPARSTLGKRRGGEGDNSVLTPAKQLAAESDSMEQELIEGDLEGFVLVEHRRQRTTGIPVLFVPANEGHRLQHQNLLSLSAEVNAEAAAAIIRHRFTARGGLLVEVAETATVDRLLKVRCLGGVHVQATVPRTYLQNCGIIRGVPLWHMDAELATFLQQDGVSAARRLYRRRGKPGEAAQPTDKAVLTFRPNTERPCRISLGFTKHEVSEYIEAPTRCFKCQVLGHVAKYCKGDAKCKKCAQPHLTRDCPEETTVKCANCGGDYLADYVNGKVRLRALARTKQFVHGPKRTSPSNENTISKSATFSATDTADAQETPSVAEQGAKPKGPPQKTKKKTRASTTIPPTPNQGPPRKPATSSEELIATDVSSRTANRRTYSDVVSADKRLSVSQPRAPLWMRNTKNFERFVDGQSVALDEPN</sequence>
<protein>
    <submittedName>
        <fullName evidence="1">Uncharacterized protein</fullName>
    </submittedName>
</protein>
<gene>
    <name evidence="1" type="ORF">HPB47_024407</name>
</gene>
<comment type="caution">
    <text evidence="1">The sequence shown here is derived from an EMBL/GenBank/DDBJ whole genome shotgun (WGS) entry which is preliminary data.</text>
</comment>
<name>A0AC60Q6P0_IXOPE</name>
<keyword evidence="2" id="KW-1185">Reference proteome</keyword>
<dbReference type="EMBL" id="JABSTQ010009501">
    <property type="protein sequence ID" value="KAG0428620.1"/>
    <property type="molecule type" value="Genomic_DNA"/>
</dbReference>
<evidence type="ECO:0000313" key="2">
    <source>
        <dbReference type="Proteomes" id="UP000805193"/>
    </source>
</evidence>
<reference evidence="1 2" key="1">
    <citation type="journal article" date="2020" name="Cell">
        <title>Large-Scale Comparative Analyses of Tick Genomes Elucidate Their Genetic Diversity and Vector Capacities.</title>
        <authorList>
            <consortium name="Tick Genome and Microbiome Consortium (TIGMIC)"/>
            <person name="Jia N."/>
            <person name="Wang J."/>
            <person name="Shi W."/>
            <person name="Du L."/>
            <person name="Sun Y."/>
            <person name="Zhan W."/>
            <person name="Jiang J.F."/>
            <person name="Wang Q."/>
            <person name="Zhang B."/>
            <person name="Ji P."/>
            <person name="Bell-Sakyi L."/>
            <person name="Cui X.M."/>
            <person name="Yuan T.T."/>
            <person name="Jiang B.G."/>
            <person name="Yang W.F."/>
            <person name="Lam T.T."/>
            <person name="Chang Q.C."/>
            <person name="Ding S.J."/>
            <person name="Wang X.J."/>
            <person name="Zhu J.G."/>
            <person name="Ruan X.D."/>
            <person name="Zhao L."/>
            <person name="Wei J.T."/>
            <person name="Ye R.Z."/>
            <person name="Que T.C."/>
            <person name="Du C.H."/>
            <person name="Zhou Y.H."/>
            <person name="Cheng J.X."/>
            <person name="Dai P.F."/>
            <person name="Guo W.B."/>
            <person name="Han X.H."/>
            <person name="Huang E.J."/>
            <person name="Li L.F."/>
            <person name="Wei W."/>
            <person name="Gao Y.C."/>
            <person name="Liu J.Z."/>
            <person name="Shao H.Z."/>
            <person name="Wang X."/>
            <person name="Wang C.C."/>
            <person name="Yang T.C."/>
            <person name="Huo Q.B."/>
            <person name="Li W."/>
            <person name="Chen H.Y."/>
            <person name="Chen S.E."/>
            <person name="Zhou L.G."/>
            <person name="Ni X.B."/>
            <person name="Tian J.H."/>
            <person name="Sheng Y."/>
            <person name="Liu T."/>
            <person name="Pan Y.S."/>
            <person name="Xia L.Y."/>
            <person name="Li J."/>
            <person name="Zhao F."/>
            <person name="Cao W.C."/>
        </authorList>
    </citation>
    <scope>NUCLEOTIDE SEQUENCE [LARGE SCALE GENOMIC DNA]</scope>
    <source>
        <strain evidence="1">Iper-2018</strain>
    </source>
</reference>
<proteinExistence type="predicted"/>
<organism evidence="1 2">
    <name type="scientific">Ixodes persulcatus</name>
    <name type="common">Taiga tick</name>
    <dbReference type="NCBI Taxonomy" id="34615"/>
    <lineage>
        <taxon>Eukaryota</taxon>
        <taxon>Metazoa</taxon>
        <taxon>Ecdysozoa</taxon>
        <taxon>Arthropoda</taxon>
        <taxon>Chelicerata</taxon>
        <taxon>Arachnida</taxon>
        <taxon>Acari</taxon>
        <taxon>Parasitiformes</taxon>
        <taxon>Ixodida</taxon>
        <taxon>Ixodoidea</taxon>
        <taxon>Ixodidae</taxon>
        <taxon>Ixodinae</taxon>
        <taxon>Ixodes</taxon>
    </lineage>
</organism>